<dbReference type="GO" id="GO:0030692">
    <property type="term" value="C:Noc4p-Nop14p complex"/>
    <property type="evidence" value="ECO:0007669"/>
    <property type="project" value="TreeGrafter"/>
</dbReference>
<dbReference type="InterPro" id="IPR027193">
    <property type="entry name" value="Noc4"/>
</dbReference>
<evidence type="ECO:0000256" key="1">
    <source>
        <dbReference type="ARBA" id="ARBA00007797"/>
    </source>
</evidence>
<dbReference type="PANTHER" id="PTHR12455:SF0">
    <property type="entry name" value="NUCLEOLAR COMPLEX PROTEIN 4 HOMOLOG"/>
    <property type="match status" value="1"/>
</dbReference>
<proteinExistence type="inferred from homology"/>
<dbReference type="Pfam" id="PF03914">
    <property type="entry name" value="CBF"/>
    <property type="match status" value="1"/>
</dbReference>
<accession>A0A1Q5U4T1</accession>
<name>A0A1Q5U4T1_9EURO</name>
<dbReference type="EMBL" id="MNBE01000582">
    <property type="protein sequence ID" value="OKP07479.1"/>
    <property type="molecule type" value="Genomic_DNA"/>
</dbReference>
<feature type="domain" description="CCAAT-binding factor" evidence="3">
    <location>
        <begin position="316"/>
        <end position="473"/>
    </location>
</feature>
<reference evidence="4 5" key="1">
    <citation type="submission" date="2016-10" db="EMBL/GenBank/DDBJ databases">
        <title>Genome sequence of the ascomycete fungus Penicillium subrubescens.</title>
        <authorList>
            <person name="De Vries R.P."/>
            <person name="Peng M."/>
            <person name="Dilokpimol A."/>
            <person name="Hilden K."/>
            <person name="Makela M.R."/>
            <person name="Grigoriev I."/>
            <person name="Riley R."/>
            <person name="Granchi Z."/>
        </authorList>
    </citation>
    <scope>NUCLEOTIDE SEQUENCE [LARGE SCALE GENOMIC DNA]</scope>
    <source>
        <strain evidence="4 5">CBS 132785</strain>
    </source>
</reference>
<evidence type="ECO:0000256" key="2">
    <source>
        <dbReference type="SAM" id="MobiDB-lite"/>
    </source>
</evidence>
<feature type="region of interest" description="Disordered" evidence="2">
    <location>
        <begin position="1"/>
        <end position="32"/>
    </location>
</feature>
<dbReference type="GO" id="GO:0042254">
    <property type="term" value="P:ribosome biogenesis"/>
    <property type="evidence" value="ECO:0007669"/>
    <property type="project" value="InterPro"/>
</dbReference>
<sequence length="552" mass="62718">MPATVDTSSSKKRKSTKNAGAPSKRRAVAEEDSLAETLSKVQELETQIAESRKYYNNIATLISMLNVEQSAKKPELAVAVSLCRVFSRLMAAGNLSESSRDAENEKIVVAWLKERCLEYQRALLSIIREADTTSQVTALTLSMRLVKEYSTHISGADSSIWSGFFKDIIEALVEAQNGEEVRAEFVAKFMKEYEDIRYQTFGQIAEYAAARRKTDIIEILISLLSACDEAPSSDHEIDVENFFAKPEPNNKRLRTVHGHKRRAQDAWLAILRNNLSQGQRKALLRIMVHTIEPWFTRPELLMDFLTDSYNEGGAISLLALSGLFYLIQEKNLDYPQFYARLYSLLDADLLHSKHRSRFFRLLNTFLASTHLPATLVASFIKRLSRLSLNAPPSAIVVIVPFMYNLFKSHPTCTFMMHREIRDKKFAAEIESEGMEDPYDPNETDPTRTNAIESSIWEIETLQSHYHPNVAAIARIISEQFTKQAYQLEDFLDHTYQGMVQGELGTGEKPLRKIPVVEYQIPKRIFTDRLLVEDDGVDSGAGSFMRGLWDFSS</sequence>
<dbReference type="PANTHER" id="PTHR12455">
    <property type="entry name" value="NUCLEOLAR COMPLEX PROTEIN 4"/>
    <property type="match status" value="1"/>
</dbReference>
<dbReference type="Proteomes" id="UP000186955">
    <property type="component" value="Unassembled WGS sequence"/>
</dbReference>
<dbReference type="OrthoDB" id="10263185at2759"/>
<gene>
    <name evidence="4" type="ORF">PENSUB_6068</name>
</gene>
<organism evidence="4 5">
    <name type="scientific">Penicillium subrubescens</name>
    <dbReference type="NCBI Taxonomy" id="1316194"/>
    <lineage>
        <taxon>Eukaryota</taxon>
        <taxon>Fungi</taxon>
        <taxon>Dikarya</taxon>
        <taxon>Ascomycota</taxon>
        <taxon>Pezizomycotina</taxon>
        <taxon>Eurotiomycetes</taxon>
        <taxon>Eurotiomycetidae</taxon>
        <taxon>Eurotiales</taxon>
        <taxon>Aspergillaceae</taxon>
        <taxon>Penicillium</taxon>
    </lineage>
</organism>
<dbReference type="AlphaFoldDB" id="A0A1Q5U4T1"/>
<protein>
    <recommendedName>
        <fullName evidence="3">CCAAT-binding factor domain-containing protein</fullName>
    </recommendedName>
</protein>
<dbReference type="STRING" id="1316194.A0A1Q5U4T1"/>
<evidence type="ECO:0000259" key="3">
    <source>
        <dbReference type="Pfam" id="PF03914"/>
    </source>
</evidence>
<comment type="caution">
    <text evidence="4">The sequence shown here is derived from an EMBL/GenBank/DDBJ whole genome shotgun (WGS) entry which is preliminary data.</text>
</comment>
<evidence type="ECO:0000313" key="4">
    <source>
        <dbReference type="EMBL" id="OKP07479.1"/>
    </source>
</evidence>
<dbReference type="GO" id="GO:0032040">
    <property type="term" value="C:small-subunit processome"/>
    <property type="evidence" value="ECO:0007669"/>
    <property type="project" value="TreeGrafter"/>
</dbReference>
<dbReference type="InterPro" id="IPR005612">
    <property type="entry name" value="CCAAT-binding_factor"/>
</dbReference>
<evidence type="ECO:0000313" key="5">
    <source>
        <dbReference type="Proteomes" id="UP000186955"/>
    </source>
</evidence>
<keyword evidence="5" id="KW-1185">Reference proteome</keyword>
<comment type="similarity">
    <text evidence="1">Belongs to the CBF/MAK21 family.</text>
</comment>